<feature type="domain" description="FAD-binding PCMH-type" evidence="3">
    <location>
        <begin position="1"/>
        <end position="173"/>
    </location>
</feature>
<dbReference type="InterPro" id="IPR006094">
    <property type="entry name" value="Oxid_FAD_bind_N"/>
</dbReference>
<dbReference type="AlphaFoldDB" id="A0A944MD20"/>
<dbReference type="EMBL" id="JAHHGM010000005">
    <property type="protein sequence ID" value="MBT2988770.1"/>
    <property type="molecule type" value="Genomic_DNA"/>
</dbReference>
<organism evidence="4 5">
    <name type="scientific">Candidatus Thiodiazotropha taylori</name>
    <dbReference type="NCBI Taxonomy" id="2792791"/>
    <lineage>
        <taxon>Bacteria</taxon>
        <taxon>Pseudomonadati</taxon>
        <taxon>Pseudomonadota</taxon>
        <taxon>Gammaproteobacteria</taxon>
        <taxon>Chromatiales</taxon>
        <taxon>Sedimenticolaceae</taxon>
        <taxon>Candidatus Thiodiazotropha</taxon>
    </lineage>
</organism>
<evidence type="ECO:0000259" key="3">
    <source>
        <dbReference type="PROSITE" id="PS51387"/>
    </source>
</evidence>
<keyword evidence="1" id="KW-0285">Flavoprotein</keyword>
<dbReference type="PANTHER" id="PTHR11748">
    <property type="entry name" value="D-LACTATE DEHYDROGENASE"/>
    <property type="match status" value="1"/>
</dbReference>
<dbReference type="EC" id="1.1.99.14" evidence="4"/>
<name>A0A944MD20_9GAMM</name>
<evidence type="ECO:0000256" key="1">
    <source>
        <dbReference type="ARBA" id="ARBA00022630"/>
    </source>
</evidence>
<reference evidence="4 5" key="1">
    <citation type="submission" date="2021-05" db="EMBL/GenBank/DDBJ databases">
        <title>Genetic and Functional Diversity in Clade A Lucinid endosymbionts from the Bahamas.</title>
        <authorList>
            <person name="Giani N.M."/>
            <person name="Engel A.S."/>
            <person name="Campbell B.J."/>
        </authorList>
    </citation>
    <scope>NUCLEOTIDE SEQUENCE [LARGE SCALE GENOMIC DNA]</scope>
    <source>
        <strain evidence="4">LUC16012Gg_MoonRockCtena</strain>
    </source>
</reference>
<dbReference type="NCBIfam" id="NF008439">
    <property type="entry name" value="PRK11282.1"/>
    <property type="match status" value="1"/>
</dbReference>
<keyword evidence="4" id="KW-0560">Oxidoreductase</keyword>
<dbReference type="Proteomes" id="UP000770889">
    <property type="component" value="Unassembled WGS sequence"/>
</dbReference>
<proteinExistence type="predicted"/>
<dbReference type="SUPFAM" id="SSF56176">
    <property type="entry name" value="FAD-binding/transporter-associated domain-like"/>
    <property type="match status" value="1"/>
</dbReference>
<evidence type="ECO:0000256" key="2">
    <source>
        <dbReference type="ARBA" id="ARBA00022827"/>
    </source>
</evidence>
<dbReference type="GO" id="GO:0071949">
    <property type="term" value="F:FAD binding"/>
    <property type="evidence" value="ECO:0007669"/>
    <property type="project" value="InterPro"/>
</dbReference>
<dbReference type="InterPro" id="IPR036318">
    <property type="entry name" value="FAD-bd_PCMH-like_sf"/>
</dbReference>
<evidence type="ECO:0000313" key="4">
    <source>
        <dbReference type="EMBL" id="MBT2988770.1"/>
    </source>
</evidence>
<keyword evidence="2" id="KW-0274">FAD</keyword>
<dbReference type="GO" id="GO:0019154">
    <property type="term" value="F:glycolate dehydrogenase activity"/>
    <property type="evidence" value="ECO:0007669"/>
    <property type="project" value="UniProtKB-EC"/>
</dbReference>
<dbReference type="InterPro" id="IPR016166">
    <property type="entry name" value="FAD-bd_PCMH"/>
</dbReference>
<protein>
    <submittedName>
        <fullName evidence="4">Glycolate oxidase subunit GlcE</fullName>
        <ecNumber evidence="4">1.1.99.14</ecNumber>
    </submittedName>
</protein>
<dbReference type="InterPro" id="IPR016164">
    <property type="entry name" value="FAD-linked_Oxase-like_C"/>
</dbReference>
<dbReference type="Pfam" id="PF01565">
    <property type="entry name" value="FAD_binding_4"/>
    <property type="match status" value="1"/>
</dbReference>
<sequence length="355" mass="39088">MAGDRDCSESLRTAVLDAAGESRPLQLLGHGSKAFYGRENVGDPLSLAEHSGIISYEPTELVITARGGTPLKEIEDALREKGQMLPFEPPQFDGKGTIGGAIASGLSGPRRPWGGAPRDLLLGMKLLDGRGQILRFGGQVMKNVAGYDLSRLMAGAMGTLGVLLEVSIKVLPKPPQEHTLMLSAGDCSVTWPLLHKMLIEGIPVTASYSQGEQHKLRVACSPQRVKQIVQRYAVEAVDDQDAFWRALRDQQLDYFKQKDPLWRLSIPPAANIDDEEQILCEWSGGLRWLFSQRPGSEIRTLVEKVGGHAILFRNGDRSGEIFHPLHPRLADLQIGLKQVFDPEGIFNPGRHYPDY</sequence>
<dbReference type="SUPFAM" id="SSF55103">
    <property type="entry name" value="FAD-linked oxidases, C-terminal domain"/>
    <property type="match status" value="1"/>
</dbReference>
<evidence type="ECO:0000313" key="5">
    <source>
        <dbReference type="Proteomes" id="UP000770889"/>
    </source>
</evidence>
<dbReference type="PANTHER" id="PTHR11748:SF103">
    <property type="entry name" value="GLYCOLATE OXIDASE SUBUNIT GLCE"/>
    <property type="match status" value="1"/>
</dbReference>
<dbReference type="Gene3D" id="3.30.465.10">
    <property type="match status" value="1"/>
</dbReference>
<gene>
    <name evidence="4" type="primary">glcE</name>
    <name evidence="4" type="ORF">KME65_07365</name>
</gene>
<dbReference type="PROSITE" id="PS51387">
    <property type="entry name" value="FAD_PCMH"/>
    <property type="match status" value="1"/>
</dbReference>
<comment type="caution">
    <text evidence="4">The sequence shown here is derived from an EMBL/GenBank/DDBJ whole genome shotgun (WGS) entry which is preliminary data.</text>
</comment>
<dbReference type="InterPro" id="IPR016169">
    <property type="entry name" value="FAD-bd_PCMH_sub2"/>
</dbReference>
<accession>A0A944MD20</accession>